<organism evidence="1 2">
    <name type="scientific">Penicillium rubens (strain ATCC 28089 / DSM 1075 / NRRL 1951 / Wisconsin 54-1255)</name>
    <name type="common">Penicillium chrysogenum</name>
    <dbReference type="NCBI Taxonomy" id="500485"/>
    <lineage>
        <taxon>Eukaryota</taxon>
        <taxon>Fungi</taxon>
        <taxon>Dikarya</taxon>
        <taxon>Ascomycota</taxon>
        <taxon>Pezizomycotina</taxon>
        <taxon>Eurotiomycetes</taxon>
        <taxon>Eurotiomycetidae</taxon>
        <taxon>Eurotiales</taxon>
        <taxon>Aspergillaceae</taxon>
        <taxon>Penicillium</taxon>
        <taxon>Penicillium chrysogenum species complex</taxon>
    </lineage>
</organism>
<name>B6GXP5_PENRW</name>
<evidence type="ECO:0000313" key="2">
    <source>
        <dbReference type="Proteomes" id="UP000000724"/>
    </source>
</evidence>
<protein>
    <submittedName>
        <fullName evidence="1">Uncharacterized protein</fullName>
    </submittedName>
</protein>
<evidence type="ECO:0000313" key="1">
    <source>
        <dbReference type="EMBL" id="CAP80793.1"/>
    </source>
</evidence>
<accession>B6GXP5</accession>
<dbReference type="AlphaFoldDB" id="B6GXP5"/>
<sequence>MPGHSWVLVERSVSFYRYIIIEQPVDVESKRCLLESADNKSGSLPDWSKLSRVASIAVSTWIKASSHRGFSDFLLSTPPIISYPGRRIWYSFPDCEVFDISFDKSDSCFFLIIAFVGNPKPGRPQPVMVVCSPVRNNFFPSLTCYPSGPSLEGSNVCTCAERGLSLIDLSALVMWGRWDPASPINLWKFGSQPGRRVGGHFVSFGGIRDASPRTFVGRPEVKLGVHDPSLGGLAKLQCVIPLATGHAIRFKKRRNKMELQPLRYTRLTFGPGIHVWPSGRGKTSWSSLAVTLFGLRAPFCGQRDIFCGPWDFQ</sequence>
<dbReference type="OMA" id="WIKASSH"/>
<gene>
    <name evidence="1" type="ORF">Pc12g11660</name>
    <name evidence="1" type="ORF">PCH_Pc12g11660</name>
</gene>
<dbReference type="EMBL" id="AM920427">
    <property type="protein sequence ID" value="CAP80793.1"/>
    <property type="molecule type" value="Genomic_DNA"/>
</dbReference>
<proteinExistence type="predicted"/>
<dbReference type="VEuPathDB" id="FungiDB:PCH_Pc12g11660"/>
<keyword evidence="2" id="KW-1185">Reference proteome</keyword>
<dbReference type="HOGENOM" id="CLU_888778_0_0_1"/>
<reference evidence="1 2" key="1">
    <citation type="journal article" date="2008" name="Nat. Biotechnol.">
        <title>Genome sequencing and analysis of the filamentous fungus Penicillium chrysogenum.</title>
        <authorList>
            <person name="van den Berg M.A."/>
            <person name="Albang R."/>
            <person name="Albermann K."/>
            <person name="Badger J.H."/>
            <person name="Daran J.-M."/>
            <person name="Driessen A.J.M."/>
            <person name="Garcia-Estrada C."/>
            <person name="Fedorova N.D."/>
            <person name="Harris D.M."/>
            <person name="Heijne W.H.M."/>
            <person name="Joardar V.S."/>
            <person name="Kiel J.A.K.W."/>
            <person name="Kovalchuk A."/>
            <person name="Martin J.F."/>
            <person name="Nierman W.C."/>
            <person name="Nijland J.G."/>
            <person name="Pronk J.T."/>
            <person name="Roubos J.A."/>
            <person name="van der Klei I.J."/>
            <person name="van Peij N.N.M.E."/>
            <person name="Veenhuis M."/>
            <person name="von Doehren H."/>
            <person name="Wagner C."/>
            <person name="Wortman J.R."/>
            <person name="Bovenberg R.A.L."/>
        </authorList>
    </citation>
    <scope>NUCLEOTIDE SEQUENCE [LARGE SCALE GENOMIC DNA]</scope>
    <source>
        <strain evidence="2">ATCC 28089 / DSM 1075 / NRRL 1951 / Wisconsin 54-1255</strain>
    </source>
</reference>
<dbReference type="Proteomes" id="UP000000724">
    <property type="component" value="Contig Pc00c12"/>
</dbReference>